<feature type="compositionally biased region" description="Pro residues" evidence="7">
    <location>
        <begin position="247"/>
        <end position="260"/>
    </location>
</feature>
<evidence type="ECO:0000313" key="11">
    <source>
        <dbReference type="Proteomes" id="UP001465755"/>
    </source>
</evidence>
<sequence>MPGYVAGVTKYEQENKLETLFQSLGKGFKALNGLSDAKQQASLKDLTAQMQEAKTLIKEFEREARTDGMPPMDLATRKKLLVQELNGYITAKKDFTTASATKAELTSGASVTVPKGGVAPKTQQDMSSTQLMEVGRKEIKETDEALGRAQRLVQATIEVGTKTAETLQGQTEQMERVVNDLDEVKFTLKKASKVMRDITRSMATDKCIMALMVAAVVAVCVLIGIKAAGLEKKAPQIPLPHLFGSNPSPPSTADSPPPPAAGGRRLLYLT</sequence>
<dbReference type="PROSITE" id="PS50192">
    <property type="entry name" value="T_SNARE"/>
    <property type="match status" value="1"/>
</dbReference>
<dbReference type="PANTHER" id="PTHR21230">
    <property type="entry name" value="VESICLE TRANSPORT V-SNARE PROTEIN VTI1-RELATED"/>
    <property type="match status" value="1"/>
</dbReference>
<dbReference type="CDD" id="cd15861">
    <property type="entry name" value="SNARE_SNAP25N_23N_29N_SEC9N"/>
    <property type="match status" value="1"/>
</dbReference>
<dbReference type="AlphaFoldDB" id="A0AAW1P346"/>
<proteinExistence type="predicted"/>
<dbReference type="GO" id="GO:0005484">
    <property type="term" value="F:SNAP receptor activity"/>
    <property type="evidence" value="ECO:0007669"/>
    <property type="project" value="InterPro"/>
</dbReference>
<evidence type="ECO:0000256" key="7">
    <source>
        <dbReference type="SAM" id="MobiDB-lite"/>
    </source>
</evidence>
<name>A0AAW1P346_9CHLO</name>
<evidence type="ECO:0000256" key="6">
    <source>
        <dbReference type="ARBA" id="ARBA00023136"/>
    </source>
</evidence>
<keyword evidence="5 8" id="KW-1133">Transmembrane helix</keyword>
<keyword evidence="4" id="KW-0653">Protein transport</keyword>
<dbReference type="InterPro" id="IPR000727">
    <property type="entry name" value="T_SNARE_dom"/>
</dbReference>
<gene>
    <name evidence="10" type="ORF">WJX73_005161</name>
</gene>
<comment type="caution">
    <text evidence="10">The sequence shown here is derived from an EMBL/GenBank/DDBJ whole genome shotgun (WGS) entry which is preliminary data.</text>
</comment>
<dbReference type="Gene3D" id="1.20.5.110">
    <property type="match status" value="1"/>
</dbReference>
<dbReference type="GO" id="GO:0000149">
    <property type="term" value="F:SNARE binding"/>
    <property type="evidence" value="ECO:0007669"/>
    <property type="project" value="TreeGrafter"/>
</dbReference>
<evidence type="ECO:0000256" key="1">
    <source>
        <dbReference type="ARBA" id="ARBA00004211"/>
    </source>
</evidence>
<evidence type="ECO:0000256" key="8">
    <source>
        <dbReference type="SAM" id="Phobius"/>
    </source>
</evidence>
<dbReference type="GO" id="GO:0031902">
    <property type="term" value="C:late endosome membrane"/>
    <property type="evidence" value="ECO:0007669"/>
    <property type="project" value="TreeGrafter"/>
</dbReference>
<keyword evidence="6 8" id="KW-0472">Membrane</keyword>
<dbReference type="GO" id="GO:0005789">
    <property type="term" value="C:endoplasmic reticulum membrane"/>
    <property type="evidence" value="ECO:0007669"/>
    <property type="project" value="TreeGrafter"/>
</dbReference>
<evidence type="ECO:0000256" key="5">
    <source>
        <dbReference type="ARBA" id="ARBA00022989"/>
    </source>
</evidence>
<dbReference type="InterPro" id="IPR044766">
    <property type="entry name" value="NPSN/SNAP25-like_N_SNARE"/>
</dbReference>
<dbReference type="Pfam" id="PF12352">
    <property type="entry name" value="V-SNARE_C"/>
    <property type="match status" value="1"/>
</dbReference>
<dbReference type="SMART" id="SM00397">
    <property type="entry name" value="t_SNARE"/>
    <property type="match status" value="1"/>
</dbReference>
<accession>A0AAW1P346</accession>
<keyword evidence="3 8" id="KW-0812">Transmembrane</keyword>
<protein>
    <recommendedName>
        <fullName evidence="9">t-SNARE coiled-coil homology domain-containing protein</fullName>
    </recommendedName>
</protein>
<dbReference type="EMBL" id="JALJOQ010000051">
    <property type="protein sequence ID" value="KAK9804468.1"/>
    <property type="molecule type" value="Genomic_DNA"/>
</dbReference>
<dbReference type="GO" id="GO:0006906">
    <property type="term" value="P:vesicle fusion"/>
    <property type="evidence" value="ECO:0007669"/>
    <property type="project" value="TreeGrafter"/>
</dbReference>
<feature type="transmembrane region" description="Helical" evidence="8">
    <location>
        <begin position="208"/>
        <end position="225"/>
    </location>
</feature>
<dbReference type="Proteomes" id="UP001465755">
    <property type="component" value="Unassembled WGS sequence"/>
</dbReference>
<keyword evidence="11" id="KW-1185">Reference proteome</keyword>
<organism evidence="10 11">
    <name type="scientific">Symbiochloris irregularis</name>
    <dbReference type="NCBI Taxonomy" id="706552"/>
    <lineage>
        <taxon>Eukaryota</taxon>
        <taxon>Viridiplantae</taxon>
        <taxon>Chlorophyta</taxon>
        <taxon>core chlorophytes</taxon>
        <taxon>Trebouxiophyceae</taxon>
        <taxon>Trebouxiales</taxon>
        <taxon>Trebouxiaceae</taxon>
        <taxon>Symbiochloris</taxon>
    </lineage>
</organism>
<feature type="domain" description="T-SNARE coiled-coil homology" evidence="9">
    <location>
        <begin position="136"/>
        <end position="198"/>
    </location>
</feature>
<dbReference type="GO" id="GO:0015031">
    <property type="term" value="P:protein transport"/>
    <property type="evidence" value="ECO:0007669"/>
    <property type="project" value="UniProtKB-KW"/>
</dbReference>
<feature type="region of interest" description="Disordered" evidence="7">
    <location>
        <begin position="241"/>
        <end position="264"/>
    </location>
</feature>
<reference evidence="10 11" key="1">
    <citation type="journal article" date="2024" name="Nat. Commun.">
        <title>Phylogenomics reveals the evolutionary origins of lichenization in chlorophyte algae.</title>
        <authorList>
            <person name="Puginier C."/>
            <person name="Libourel C."/>
            <person name="Otte J."/>
            <person name="Skaloud P."/>
            <person name="Haon M."/>
            <person name="Grisel S."/>
            <person name="Petersen M."/>
            <person name="Berrin J.G."/>
            <person name="Delaux P.M."/>
            <person name="Dal Grande F."/>
            <person name="Keller J."/>
        </authorList>
    </citation>
    <scope>NUCLEOTIDE SEQUENCE [LARGE SCALE GENOMIC DNA]</scope>
    <source>
        <strain evidence="10 11">SAG 2036</strain>
    </source>
</reference>
<comment type="subcellular location">
    <subcellularLocation>
        <location evidence="1">Membrane</location>
        <topology evidence="1">Single-pass type IV membrane protein</topology>
    </subcellularLocation>
</comment>
<evidence type="ECO:0000313" key="10">
    <source>
        <dbReference type="EMBL" id="KAK9804468.1"/>
    </source>
</evidence>
<evidence type="ECO:0000259" key="9">
    <source>
        <dbReference type="PROSITE" id="PS50192"/>
    </source>
</evidence>
<evidence type="ECO:0000256" key="3">
    <source>
        <dbReference type="ARBA" id="ARBA00022692"/>
    </source>
</evidence>
<evidence type="ECO:0000256" key="4">
    <source>
        <dbReference type="ARBA" id="ARBA00022927"/>
    </source>
</evidence>
<keyword evidence="2" id="KW-0813">Transport</keyword>
<dbReference type="GO" id="GO:0012507">
    <property type="term" value="C:ER to Golgi transport vesicle membrane"/>
    <property type="evidence" value="ECO:0007669"/>
    <property type="project" value="TreeGrafter"/>
</dbReference>
<dbReference type="SUPFAM" id="SSF58038">
    <property type="entry name" value="SNARE fusion complex"/>
    <property type="match status" value="1"/>
</dbReference>
<evidence type="ECO:0000256" key="2">
    <source>
        <dbReference type="ARBA" id="ARBA00022448"/>
    </source>
</evidence>
<dbReference type="PANTHER" id="PTHR21230:SF79">
    <property type="entry name" value="T-SNARE COILED-COIL HOMOLOGY DOMAIN-CONTAINING PROTEIN"/>
    <property type="match status" value="1"/>
</dbReference>
<dbReference type="GO" id="GO:0005794">
    <property type="term" value="C:Golgi apparatus"/>
    <property type="evidence" value="ECO:0007669"/>
    <property type="project" value="TreeGrafter"/>
</dbReference>
<dbReference type="GO" id="GO:0031201">
    <property type="term" value="C:SNARE complex"/>
    <property type="evidence" value="ECO:0007669"/>
    <property type="project" value="InterPro"/>
</dbReference>